<dbReference type="Proteomes" id="UP000683360">
    <property type="component" value="Unassembled WGS sequence"/>
</dbReference>
<comment type="caution">
    <text evidence="1">The sequence shown here is derived from an EMBL/GenBank/DDBJ whole genome shotgun (WGS) entry which is preliminary data.</text>
</comment>
<organism evidence="1 2">
    <name type="scientific">Mytilus edulis</name>
    <name type="common">Blue mussel</name>
    <dbReference type="NCBI Taxonomy" id="6550"/>
    <lineage>
        <taxon>Eukaryota</taxon>
        <taxon>Metazoa</taxon>
        <taxon>Spiralia</taxon>
        <taxon>Lophotrochozoa</taxon>
        <taxon>Mollusca</taxon>
        <taxon>Bivalvia</taxon>
        <taxon>Autobranchia</taxon>
        <taxon>Pteriomorphia</taxon>
        <taxon>Mytilida</taxon>
        <taxon>Mytiloidea</taxon>
        <taxon>Mytilidae</taxon>
        <taxon>Mytilinae</taxon>
        <taxon>Mytilus</taxon>
    </lineage>
</organism>
<dbReference type="EMBL" id="CAJPWZ010002022">
    <property type="protein sequence ID" value="CAG2229264.1"/>
    <property type="molecule type" value="Genomic_DNA"/>
</dbReference>
<proteinExistence type="predicted"/>
<protein>
    <recommendedName>
        <fullName evidence="3">Reverse transcriptase domain-containing protein</fullName>
    </recommendedName>
</protein>
<evidence type="ECO:0000313" key="1">
    <source>
        <dbReference type="EMBL" id="CAG2229264.1"/>
    </source>
</evidence>
<gene>
    <name evidence="1" type="ORF">MEDL_42168</name>
</gene>
<dbReference type="AlphaFoldDB" id="A0A8S3T6W5"/>
<dbReference type="PANTHER" id="PTHR33332">
    <property type="entry name" value="REVERSE TRANSCRIPTASE DOMAIN-CONTAINING PROTEIN"/>
    <property type="match status" value="1"/>
</dbReference>
<evidence type="ECO:0008006" key="3">
    <source>
        <dbReference type="Google" id="ProtNLM"/>
    </source>
</evidence>
<sequence>MDAVAGLIKVFADDTNIYSSVVYEQQHKDLQADLDRLCDWSRKWKLSFNASKCKVMHFGQNNNLSRYTMLDNEDDYVQVNPVTEEKDLGITFEPNLKFDKHITSFNHTSLVGILTTVWSPYLKKDIKRIEKIQRRATKLVPSIKMLSYVERLRALGLPTLEYRRDRYDMIQVYKALHGIDDIKWQNMFELSTNSTRGHPWKLSKKRCNSTQRLHSFSQRIIDQWNSLSTVTVCAESVNIFKNHINVEHWNWKKFNPT</sequence>
<keyword evidence="2" id="KW-1185">Reference proteome</keyword>
<accession>A0A8S3T6W5</accession>
<dbReference type="OrthoDB" id="6080649at2759"/>
<evidence type="ECO:0000313" key="2">
    <source>
        <dbReference type="Proteomes" id="UP000683360"/>
    </source>
</evidence>
<name>A0A8S3T6W5_MYTED</name>
<reference evidence="1" key="1">
    <citation type="submission" date="2021-03" db="EMBL/GenBank/DDBJ databases">
        <authorList>
            <person name="Bekaert M."/>
        </authorList>
    </citation>
    <scope>NUCLEOTIDE SEQUENCE</scope>
</reference>